<dbReference type="EMBL" id="CP046884">
    <property type="protein sequence ID" value="QNQ90341.1"/>
    <property type="molecule type" value="Genomic_DNA"/>
</dbReference>
<evidence type="ECO:0000256" key="1">
    <source>
        <dbReference type="ARBA" id="ARBA00001970"/>
    </source>
</evidence>
<dbReference type="AlphaFoldDB" id="A0A7H0SP66"/>
<dbReference type="InterPro" id="IPR019546">
    <property type="entry name" value="TAT_signal_bac_arc"/>
</dbReference>
<keyword evidence="4" id="KW-0479">Metal-binding</keyword>
<dbReference type="Pfam" id="PF04261">
    <property type="entry name" value="Dyp_perox_N"/>
    <property type="match status" value="1"/>
</dbReference>
<name>A0A7H0SP66_9CORY</name>
<dbReference type="PROSITE" id="PS51404">
    <property type="entry name" value="DYP_PEROXIDASE"/>
    <property type="match status" value="1"/>
</dbReference>
<evidence type="ECO:0000313" key="12">
    <source>
        <dbReference type="EMBL" id="QNQ90341.1"/>
    </source>
</evidence>
<dbReference type="GO" id="GO:0005829">
    <property type="term" value="C:cytosol"/>
    <property type="evidence" value="ECO:0007669"/>
    <property type="project" value="TreeGrafter"/>
</dbReference>
<dbReference type="PANTHER" id="PTHR30521">
    <property type="entry name" value="DEFERROCHELATASE/PEROXIDASE"/>
    <property type="match status" value="1"/>
</dbReference>
<feature type="domain" description="Dyp-type peroxidase C-terminal" evidence="11">
    <location>
        <begin position="229"/>
        <end position="422"/>
    </location>
</feature>
<dbReference type="PANTHER" id="PTHR30521:SF4">
    <property type="entry name" value="DEFERROCHELATASE"/>
    <property type="match status" value="1"/>
</dbReference>
<dbReference type="InterPro" id="IPR006311">
    <property type="entry name" value="TAT_signal"/>
</dbReference>
<dbReference type="InterPro" id="IPR048328">
    <property type="entry name" value="Dyp_perox_C"/>
</dbReference>
<keyword evidence="13" id="KW-1185">Reference proteome</keyword>
<dbReference type="KEGG" id="cpoy:GP475_06575"/>
<comment type="similarity">
    <text evidence="8">Belongs to the DyP-type peroxidase family.</text>
</comment>
<reference evidence="12 13" key="1">
    <citation type="submission" date="2019-12" db="EMBL/GenBank/DDBJ databases">
        <title>Corynebacterium sp. nov., isolated from feces of the Anser Albifrons in China.</title>
        <authorList>
            <person name="Liu Q."/>
        </authorList>
    </citation>
    <scope>NUCLEOTIDE SEQUENCE [LARGE SCALE GENOMIC DNA]</scope>
    <source>
        <strain evidence="12 13">4H37-19</strain>
    </source>
</reference>
<keyword evidence="6" id="KW-0560">Oxidoreductase</keyword>
<evidence type="ECO:0000256" key="2">
    <source>
        <dbReference type="ARBA" id="ARBA00022559"/>
    </source>
</evidence>
<dbReference type="SUPFAM" id="SSF54909">
    <property type="entry name" value="Dimeric alpha+beta barrel"/>
    <property type="match status" value="1"/>
</dbReference>
<dbReference type="GO" id="GO:0020037">
    <property type="term" value="F:heme binding"/>
    <property type="evidence" value="ECO:0007669"/>
    <property type="project" value="InterPro"/>
</dbReference>
<evidence type="ECO:0000259" key="10">
    <source>
        <dbReference type="Pfam" id="PF04261"/>
    </source>
</evidence>
<dbReference type="InterPro" id="IPR006314">
    <property type="entry name" value="Dyp_peroxidase"/>
</dbReference>
<dbReference type="InterPro" id="IPR048327">
    <property type="entry name" value="Dyp_perox_N"/>
</dbReference>
<evidence type="ECO:0000256" key="8">
    <source>
        <dbReference type="ARBA" id="ARBA00025737"/>
    </source>
</evidence>
<dbReference type="Pfam" id="PF20628">
    <property type="entry name" value="Dyp_perox_C"/>
    <property type="match status" value="1"/>
</dbReference>
<evidence type="ECO:0000256" key="7">
    <source>
        <dbReference type="ARBA" id="ARBA00023004"/>
    </source>
</evidence>
<feature type="region of interest" description="Disordered" evidence="9">
    <location>
        <begin position="39"/>
        <end position="62"/>
    </location>
</feature>
<proteinExistence type="inferred from homology"/>
<feature type="domain" description="Dyp-type peroxidase N-terminal" evidence="10">
    <location>
        <begin position="75"/>
        <end position="217"/>
    </location>
</feature>
<dbReference type="NCBIfam" id="TIGR01409">
    <property type="entry name" value="TAT_signal_seq"/>
    <property type="match status" value="1"/>
</dbReference>
<dbReference type="NCBIfam" id="TIGR01413">
    <property type="entry name" value="Dyp_perox_fam"/>
    <property type="match status" value="1"/>
</dbReference>
<sequence>MRTHTTSSDPSGDSRGLSRRGFLTGVSIAAGGAALVATASHTHHVQAEEGRGPTPTDTASGELASQTIPFDGVNQAGIAEPEQAHLNLLGLEIKPGLGLKDMKRLMRSWTEDMRRLTQGQNPLGSLEPELASSPANLTVTCGYGPRFFDVIGAAEKRPAWLKPLPAYSTDKLENRWGQTDIVLQVCCDDPVTLAFAVRHLLRSSIDYVKVTWLQQGFMNADGSLAEGSTPRNLFGQKDGTINPRTSEELQQHVWINDGPTWQKNGSCMVVRRIFMNLDTWELLDRNSREVAIGRTLDSGAPLSGGEEFDPIDTKATDRVGLPIIDPMSHAARAKAPQNKPEQVIKRRPYTYNLPPDPAVVQAMARPDDKAAIISNVGLVFICFQQDPLHQFHPIQQRLSEGDRLNQWITHIGSAVYFIPPGVSADGKDGDRYWGAGLLESVKA</sequence>
<dbReference type="RefSeq" id="WP_187973657.1">
    <property type="nucleotide sequence ID" value="NZ_CP046884.1"/>
</dbReference>
<dbReference type="PROSITE" id="PS51318">
    <property type="entry name" value="TAT"/>
    <property type="match status" value="1"/>
</dbReference>
<dbReference type="InterPro" id="IPR011008">
    <property type="entry name" value="Dimeric_a/b-barrel"/>
</dbReference>
<keyword evidence="2 12" id="KW-0575">Peroxidase</keyword>
<gene>
    <name evidence="12" type="ORF">GP475_06575</name>
</gene>
<evidence type="ECO:0000313" key="13">
    <source>
        <dbReference type="Proteomes" id="UP000516320"/>
    </source>
</evidence>
<dbReference type="Proteomes" id="UP000516320">
    <property type="component" value="Chromosome"/>
</dbReference>
<evidence type="ECO:0000256" key="4">
    <source>
        <dbReference type="ARBA" id="ARBA00022723"/>
    </source>
</evidence>
<accession>A0A7H0SP66</accession>
<evidence type="ECO:0000256" key="5">
    <source>
        <dbReference type="ARBA" id="ARBA00022729"/>
    </source>
</evidence>
<evidence type="ECO:0000256" key="9">
    <source>
        <dbReference type="SAM" id="MobiDB-lite"/>
    </source>
</evidence>
<dbReference type="GO" id="GO:0004601">
    <property type="term" value="F:peroxidase activity"/>
    <property type="evidence" value="ECO:0007669"/>
    <property type="project" value="UniProtKB-KW"/>
</dbReference>
<evidence type="ECO:0000256" key="3">
    <source>
        <dbReference type="ARBA" id="ARBA00022617"/>
    </source>
</evidence>
<dbReference type="GO" id="GO:0046872">
    <property type="term" value="F:metal ion binding"/>
    <property type="evidence" value="ECO:0007669"/>
    <property type="project" value="UniProtKB-KW"/>
</dbReference>
<organism evidence="12 13">
    <name type="scientific">Corynebacterium poyangense</name>
    <dbReference type="NCBI Taxonomy" id="2684405"/>
    <lineage>
        <taxon>Bacteria</taxon>
        <taxon>Bacillati</taxon>
        <taxon>Actinomycetota</taxon>
        <taxon>Actinomycetes</taxon>
        <taxon>Mycobacteriales</taxon>
        <taxon>Corynebacteriaceae</taxon>
        <taxon>Corynebacterium</taxon>
    </lineage>
</organism>
<protein>
    <submittedName>
        <fullName evidence="12">Dyp-type peroxidase</fullName>
    </submittedName>
</protein>
<keyword evidence="7" id="KW-0408">Iron</keyword>
<evidence type="ECO:0000259" key="11">
    <source>
        <dbReference type="Pfam" id="PF20628"/>
    </source>
</evidence>
<comment type="cofactor">
    <cofactor evidence="1">
        <name>heme b</name>
        <dbReference type="ChEBI" id="CHEBI:60344"/>
    </cofactor>
</comment>
<keyword evidence="5" id="KW-0732">Signal</keyword>
<evidence type="ECO:0000256" key="6">
    <source>
        <dbReference type="ARBA" id="ARBA00023002"/>
    </source>
</evidence>
<keyword evidence="3" id="KW-0349">Heme</keyword>